<dbReference type="PROSITE" id="PS50206">
    <property type="entry name" value="RHODANESE_3"/>
    <property type="match status" value="1"/>
</dbReference>
<dbReference type="PRINTS" id="PR00700">
    <property type="entry name" value="PRTYPHPHTASE"/>
</dbReference>
<feature type="region of interest" description="Disordered" evidence="3">
    <location>
        <begin position="95"/>
        <end position="121"/>
    </location>
</feature>
<feature type="compositionally biased region" description="Basic and acidic residues" evidence="3">
    <location>
        <begin position="69"/>
        <end position="82"/>
    </location>
</feature>
<dbReference type="InterPro" id="IPR029021">
    <property type="entry name" value="Prot-tyrosine_phosphatase-like"/>
</dbReference>
<evidence type="ECO:0000313" key="7">
    <source>
        <dbReference type="EMBL" id="CEP23878.1"/>
    </source>
</evidence>
<dbReference type="InterPro" id="IPR000387">
    <property type="entry name" value="Tyr_Pase_dom"/>
</dbReference>
<feature type="domain" description="Tyrosine specific protein phosphatases" evidence="5">
    <location>
        <begin position="598"/>
        <end position="687"/>
    </location>
</feature>
<feature type="domain" description="Tyrosine-protein phosphatase" evidence="4">
    <location>
        <begin position="423"/>
        <end position="696"/>
    </location>
</feature>
<reference evidence="8" key="1">
    <citation type="journal article" date="2015" name="J. Biotechnol.">
        <title>The structure of the Cyberlindnera jadinii genome and its relation to Candida utilis analyzed by the occurrence of single nucleotide polymorphisms.</title>
        <authorList>
            <person name="Rupp O."/>
            <person name="Brinkrolf K."/>
            <person name="Buerth C."/>
            <person name="Kunigo M."/>
            <person name="Schneider J."/>
            <person name="Jaenicke S."/>
            <person name="Goesmann A."/>
            <person name="Puehler A."/>
            <person name="Jaeger K.-E."/>
            <person name="Ernst J.F."/>
        </authorList>
    </citation>
    <scope>NUCLEOTIDE SEQUENCE [LARGE SCALE GENOMIC DNA]</scope>
    <source>
        <strain evidence="8">ATCC 18201 / CBS 1600 / BCRC 20928 / JCM 3617 / NBRC 0987 / NRRL Y-1542</strain>
    </source>
</reference>
<feature type="compositionally biased region" description="Low complexity" evidence="3">
    <location>
        <begin position="14"/>
        <end position="27"/>
    </location>
</feature>
<dbReference type="InterPro" id="IPR003595">
    <property type="entry name" value="Tyr_Pase_cat"/>
</dbReference>
<comment type="similarity">
    <text evidence="1">Belongs to the protein-tyrosine phosphatase family. Non-receptor class subfamily.</text>
</comment>
<feature type="compositionally biased region" description="Low complexity" evidence="3">
    <location>
        <begin position="42"/>
        <end position="65"/>
    </location>
</feature>
<dbReference type="Gene3D" id="3.90.190.10">
    <property type="entry name" value="Protein tyrosine phosphatase superfamily"/>
    <property type="match status" value="1"/>
</dbReference>
<dbReference type="PANTHER" id="PTHR19134">
    <property type="entry name" value="RECEPTOR-TYPE TYROSINE-PROTEIN PHOSPHATASE"/>
    <property type="match status" value="1"/>
</dbReference>
<sequence length="719" mass="80798">MDSSCIPEYFSFHTSPSPTSMMSTSSPIFGDGGRAAGPVRPAVSEVGRSLSSSSTSSQSSTVRRAASLKRKESALLRGEENNKAKLCSTTAAAATESQTLSAEQPVRGGGSSVNTPPQFKITVTPPTNPIAYAELQKRMNTLPHQLNLIHQKQMLNCETLGVTAISTVEEFEKLLVEESTEKYEVVVVDLRPFNQYNISRVKGALSICVPTTLLKRNSFHMSNIFKTMVKSQEEYLERVLEDEYTNIKFIFYDSSSNKKHCMPHMYQIMKKFQEIGKDYPNKNIELYMLDKGLCLLDGHEELMDTTKFKKPESHEDSSLSAFATFLLPSADPASSFVMSLKKNTCFPDTRGTKLEIPKFENINQFPKWLQPYIRKDGINAIIKNFMNIESLEDARISAIAQRRSSTSSGSPGVQLQGSEYGFKNRYPNILPYEHSRVKLVPSPLSTTTTPNNLFHQPVFFRTPSTSSLSPTSAISASKFGDDYFNANFLSVPQINDAVNYIATQAPLPSTIKDFWKVVWHNKTEVIVSLTSLAENGMKKSDVYWQNSKRIELVSEEDNYMGFKALTLRRIKLTNHGDSRMISQLHFTAWPDFGAVNFKDLLTLTEIKDRVVHDSSAPIVVHCSAGCGRTGVFITVDLIISAFKRYAKEGHDPHRLDVWNSDEDIINFCVQQLRKQRISMVQSVDQFVLCYQAMLQYCVDTPRPESANRRNPSDQIPLND</sequence>
<dbReference type="InterPro" id="IPR001763">
    <property type="entry name" value="Rhodanese-like_dom"/>
</dbReference>
<dbReference type="SUPFAM" id="SSF52799">
    <property type="entry name" value="(Phosphotyrosine protein) phosphatases II"/>
    <property type="match status" value="1"/>
</dbReference>
<evidence type="ECO:0000259" key="4">
    <source>
        <dbReference type="PROSITE" id="PS50055"/>
    </source>
</evidence>
<dbReference type="InterPro" id="IPR000242">
    <property type="entry name" value="PTP_cat"/>
</dbReference>
<dbReference type="SUPFAM" id="SSF52821">
    <property type="entry name" value="Rhodanese/Cell cycle control phosphatase"/>
    <property type="match status" value="1"/>
</dbReference>
<evidence type="ECO:0000256" key="1">
    <source>
        <dbReference type="ARBA" id="ARBA00009649"/>
    </source>
</evidence>
<organism evidence="7 8">
    <name type="scientific">Cyberlindnera jadinii (strain ATCC 18201 / CBS 1600 / BCRC 20928 / JCM 3617 / NBRC 0987 / NRRL Y-1542)</name>
    <name type="common">Torula yeast</name>
    <name type="synonym">Candida utilis</name>
    <dbReference type="NCBI Taxonomy" id="983966"/>
    <lineage>
        <taxon>Eukaryota</taxon>
        <taxon>Fungi</taxon>
        <taxon>Dikarya</taxon>
        <taxon>Ascomycota</taxon>
        <taxon>Saccharomycotina</taxon>
        <taxon>Saccharomycetes</taxon>
        <taxon>Phaffomycetales</taxon>
        <taxon>Phaffomycetaceae</taxon>
        <taxon>Cyberlindnera</taxon>
    </lineage>
</organism>
<feature type="region of interest" description="Disordered" evidence="3">
    <location>
        <begin position="1"/>
        <end position="82"/>
    </location>
</feature>
<accession>A0A0H5C728</accession>
<evidence type="ECO:0000313" key="8">
    <source>
        <dbReference type="Proteomes" id="UP000038830"/>
    </source>
</evidence>
<evidence type="ECO:0000256" key="3">
    <source>
        <dbReference type="SAM" id="MobiDB-lite"/>
    </source>
</evidence>
<dbReference type="PROSITE" id="PS50056">
    <property type="entry name" value="TYR_PHOSPHATASE_2"/>
    <property type="match status" value="1"/>
</dbReference>
<dbReference type="InterPro" id="IPR050348">
    <property type="entry name" value="Protein-Tyr_Phosphatase"/>
</dbReference>
<dbReference type="SMART" id="SM00194">
    <property type="entry name" value="PTPc"/>
    <property type="match status" value="1"/>
</dbReference>
<dbReference type="PROSITE" id="PS00383">
    <property type="entry name" value="TYR_PHOSPHATASE_1"/>
    <property type="match status" value="1"/>
</dbReference>
<dbReference type="Gene3D" id="3.40.250.10">
    <property type="entry name" value="Rhodanese-like domain"/>
    <property type="match status" value="1"/>
</dbReference>
<evidence type="ECO:0000259" key="5">
    <source>
        <dbReference type="PROSITE" id="PS50056"/>
    </source>
</evidence>
<dbReference type="CDD" id="cd18533">
    <property type="entry name" value="PTP_fungal"/>
    <property type="match status" value="1"/>
</dbReference>
<evidence type="ECO:0000256" key="2">
    <source>
        <dbReference type="ARBA" id="ARBA00013064"/>
    </source>
</evidence>
<feature type="domain" description="Rhodanese" evidence="6">
    <location>
        <begin position="181"/>
        <end position="305"/>
    </location>
</feature>
<dbReference type="PANTHER" id="PTHR19134:SF561">
    <property type="entry name" value="PROTEIN TYROSINE PHOSPHATASE 36E, ISOFORM A"/>
    <property type="match status" value="1"/>
</dbReference>
<evidence type="ECO:0000259" key="6">
    <source>
        <dbReference type="PROSITE" id="PS50206"/>
    </source>
</evidence>
<gene>
    <name evidence="7" type="ORF">BN1211_4560</name>
</gene>
<dbReference type="Pfam" id="PF00581">
    <property type="entry name" value="Rhodanese"/>
    <property type="match status" value="1"/>
</dbReference>
<dbReference type="SMART" id="SM00404">
    <property type="entry name" value="PTPc_motif"/>
    <property type="match status" value="1"/>
</dbReference>
<name>A0A0H5C728_CYBJN</name>
<dbReference type="EC" id="3.1.3.48" evidence="2"/>
<dbReference type="EMBL" id="CDQK01000005">
    <property type="protein sequence ID" value="CEP23878.1"/>
    <property type="molecule type" value="Genomic_DNA"/>
</dbReference>
<dbReference type="InterPro" id="IPR016130">
    <property type="entry name" value="Tyr_Pase_AS"/>
</dbReference>
<protein>
    <recommendedName>
        <fullName evidence="2">protein-tyrosine-phosphatase</fullName>
        <ecNumber evidence="2">3.1.3.48</ecNumber>
    </recommendedName>
</protein>
<dbReference type="AlphaFoldDB" id="A0A0H5C728"/>
<proteinExistence type="inferred from homology"/>
<dbReference type="InterPro" id="IPR036873">
    <property type="entry name" value="Rhodanese-like_dom_sf"/>
</dbReference>
<dbReference type="Proteomes" id="UP000038830">
    <property type="component" value="Unassembled WGS sequence"/>
</dbReference>
<dbReference type="PROSITE" id="PS50055">
    <property type="entry name" value="TYR_PHOSPHATASE_PTP"/>
    <property type="match status" value="1"/>
</dbReference>
<dbReference type="GO" id="GO:0004725">
    <property type="term" value="F:protein tyrosine phosphatase activity"/>
    <property type="evidence" value="ECO:0007669"/>
    <property type="project" value="UniProtKB-EC"/>
</dbReference>
<dbReference type="Pfam" id="PF00102">
    <property type="entry name" value="Y_phosphatase"/>
    <property type="match status" value="1"/>
</dbReference>